<evidence type="ECO:0000256" key="3">
    <source>
        <dbReference type="ARBA" id="ARBA00012916"/>
    </source>
</evidence>
<dbReference type="InterPro" id="IPR017932">
    <property type="entry name" value="GATase_2_dom"/>
</dbReference>
<evidence type="ECO:0000256" key="9">
    <source>
        <dbReference type="ARBA" id="ARBA00022962"/>
    </source>
</evidence>
<evidence type="ECO:0000256" key="7">
    <source>
        <dbReference type="ARBA" id="ARBA00022679"/>
    </source>
</evidence>
<keyword evidence="5 10" id="KW-0963">Cytoplasm</keyword>
<organism evidence="13 14">
    <name type="scientific">Acetomicrobium thermoterrenum DSM 13490</name>
    <dbReference type="NCBI Taxonomy" id="1120987"/>
    <lineage>
        <taxon>Bacteria</taxon>
        <taxon>Thermotogati</taxon>
        <taxon>Synergistota</taxon>
        <taxon>Synergistia</taxon>
        <taxon>Synergistales</taxon>
        <taxon>Acetomicrobiaceae</taxon>
        <taxon>Acetomicrobium</taxon>
    </lineage>
</organism>
<dbReference type="HAMAP" id="MF_00164">
    <property type="entry name" value="GlmS"/>
    <property type="match status" value="1"/>
</dbReference>
<dbReference type="InterPro" id="IPR047084">
    <property type="entry name" value="GFAT_N"/>
</dbReference>
<dbReference type="Gene3D" id="3.60.20.10">
    <property type="entry name" value="Glutamine Phosphoribosylpyrophosphate, subunit 1, domain 1"/>
    <property type="match status" value="1"/>
</dbReference>
<proteinExistence type="inferred from homology"/>
<keyword evidence="14" id="KW-1185">Reference proteome</keyword>
<sequence length="619" mass="68624">MCRENRKDEMTLCGIVGYIGYRDVCGVLLDGLKRLEYRGYDSAGIAVLNNKEIEIIKEVGKVSDLERIVSNRAPKGNIGIGHTRWATHGGVSAVNAHPHSDGYKRFVLAHNGIIENYHELKDELSAQGITFASQTDTEVIAHLLYKIYDGNMLNALTYLQSRLRGSYALAILNRDDTDHIYCMRKGSPLVLGLGDGEALCASDIPAILPYTRKVIYMDDGDIAELSPRGIKVWDERGMPIEKKSFFIEWDLSMAEMGGYPHYMLKEIHEQGGVCRATIKGRIHDGKVDLSGELAMDEETIKGFKAIHLVACGTSYYASLIAERVFERWTDLDIKVDIASEYRYRDSKISPDTLVVFVSQSGETADTLAAQRKARESGAYSLAVTNVQGSTLARSCDDFLLLKAGPEIGVAATKTFMGQITSLYLLALYIAKIKGTLSDQKQKELTDEMIQLAYKIETILEREPSIEDLAWKFADYKNFLFLGRGMSFPIALEGALKLKEISYIHAEAYAAGEMKHGPIALIDPNVPVVVVAPKDSLHEKTLSNIQEAKARHAPIIAVGFDGDERLASDADHVLYVPSTLEEFSPFVTVVPLQLFAYHVAKKRGCEIDKPRNLAKSVTVE</sequence>
<evidence type="ECO:0000256" key="10">
    <source>
        <dbReference type="HAMAP-Rule" id="MF_00164"/>
    </source>
</evidence>
<comment type="subcellular location">
    <subcellularLocation>
        <location evidence="2 10">Cytoplasm</location>
    </subcellularLocation>
</comment>
<accession>A0A1H3EJN3</accession>
<dbReference type="GO" id="GO:0004360">
    <property type="term" value="F:glutamine-fructose-6-phosphate transaminase (isomerizing) activity"/>
    <property type="evidence" value="ECO:0007669"/>
    <property type="project" value="UniProtKB-UniRule"/>
</dbReference>
<keyword evidence="7 10" id="KW-0808">Transferase</keyword>
<dbReference type="InterPro" id="IPR035490">
    <property type="entry name" value="GlmS/FrlB_SIS"/>
</dbReference>
<evidence type="ECO:0000313" key="14">
    <source>
        <dbReference type="Proteomes" id="UP000199266"/>
    </source>
</evidence>
<dbReference type="GO" id="GO:0006002">
    <property type="term" value="P:fructose 6-phosphate metabolic process"/>
    <property type="evidence" value="ECO:0007669"/>
    <property type="project" value="TreeGrafter"/>
</dbReference>
<name>A0A1H3EJN3_9BACT</name>
<evidence type="ECO:0000256" key="6">
    <source>
        <dbReference type="ARBA" id="ARBA00022576"/>
    </source>
</evidence>
<comment type="caution">
    <text evidence="10">Lacks conserved residue(s) required for the propagation of feature annotation.</text>
</comment>
<dbReference type="InterPro" id="IPR046348">
    <property type="entry name" value="SIS_dom_sf"/>
</dbReference>
<feature type="active site" description="Nucleophile; for GATase activity" evidence="10">
    <location>
        <position position="13"/>
    </location>
</feature>
<dbReference type="GO" id="GO:0005975">
    <property type="term" value="P:carbohydrate metabolic process"/>
    <property type="evidence" value="ECO:0007669"/>
    <property type="project" value="UniProtKB-UniRule"/>
</dbReference>
<dbReference type="PANTHER" id="PTHR10937:SF0">
    <property type="entry name" value="GLUTAMINE--FRUCTOSE-6-PHOSPHATE TRANSAMINASE (ISOMERIZING)"/>
    <property type="match status" value="1"/>
</dbReference>
<evidence type="ECO:0000256" key="4">
    <source>
        <dbReference type="ARBA" id="ARBA00016090"/>
    </source>
</evidence>
<dbReference type="GO" id="GO:0046349">
    <property type="term" value="P:amino sugar biosynthetic process"/>
    <property type="evidence" value="ECO:0007669"/>
    <property type="project" value="UniProtKB-ARBA"/>
</dbReference>
<reference evidence="14" key="1">
    <citation type="submission" date="2016-10" db="EMBL/GenBank/DDBJ databases">
        <authorList>
            <person name="Varghese N."/>
            <person name="Submissions S."/>
        </authorList>
    </citation>
    <scope>NUCLEOTIDE SEQUENCE [LARGE SCALE GENOMIC DNA]</scope>
    <source>
        <strain evidence="14">DSM 13490</strain>
    </source>
</reference>
<evidence type="ECO:0000256" key="2">
    <source>
        <dbReference type="ARBA" id="ARBA00004496"/>
    </source>
</evidence>
<dbReference type="PANTHER" id="PTHR10937">
    <property type="entry name" value="GLUCOSAMINE--FRUCTOSE-6-PHOSPHATE AMINOTRANSFERASE, ISOMERIZING"/>
    <property type="match status" value="1"/>
</dbReference>
<dbReference type="NCBIfam" id="NF001484">
    <property type="entry name" value="PRK00331.1"/>
    <property type="match status" value="1"/>
</dbReference>
<comment type="function">
    <text evidence="10">Catalyzes the first step in hexosamine metabolism, converting fructose-6P into glucosamine-6P using glutamine as a nitrogen source.</text>
</comment>
<dbReference type="SUPFAM" id="SSF56235">
    <property type="entry name" value="N-terminal nucleophile aminohydrolases (Ntn hydrolases)"/>
    <property type="match status" value="1"/>
</dbReference>
<evidence type="ECO:0000259" key="11">
    <source>
        <dbReference type="PROSITE" id="PS51278"/>
    </source>
</evidence>
<dbReference type="FunFam" id="3.60.20.10:FF:000006">
    <property type="entry name" value="Glutamine--fructose-6-phosphate aminotransferase [isomerizing]"/>
    <property type="match status" value="1"/>
</dbReference>
<dbReference type="EC" id="2.6.1.16" evidence="3 10"/>
<dbReference type="GO" id="GO:0006487">
    <property type="term" value="P:protein N-linked glycosylation"/>
    <property type="evidence" value="ECO:0007669"/>
    <property type="project" value="TreeGrafter"/>
</dbReference>
<dbReference type="CDD" id="cd05008">
    <property type="entry name" value="SIS_GlmS_GlmD_1"/>
    <property type="match status" value="1"/>
</dbReference>
<evidence type="ECO:0000256" key="1">
    <source>
        <dbReference type="ARBA" id="ARBA00001031"/>
    </source>
</evidence>
<keyword evidence="8" id="KW-0677">Repeat</keyword>
<dbReference type="GO" id="GO:0006047">
    <property type="term" value="P:UDP-N-acetylglucosamine metabolic process"/>
    <property type="evidence" value="ECO:0007669"/>
    <property type="project" value="TreeGrafter"/>
</dbReference>
<dbReference type="EMBL" id="FNPD01000003">
    <property type="protein sequence ID" value="SDX78993.1"/>
    <property type="molecule type" value="Genomic_DNA"/>
</dbReference>
<dbReference type="PROSITE" id="PS51278">
    <property type="entry name" value="GATASE_TYPE_2"/>
    <property type="match status" value="1"/>
</dbReference>
<dbReference type="GO" id="GO:0097367">
    <property type="term" value="F:carbohydrate derivative binding"/>
    <property type="evidence" value="ECO:0007669"/>
    <property type="project" value="InterPro"/>
</dbReference>
<feature type="domain" description="SIS" evidence="12">
    <location>
        <begin position="468"/>
        <end position="609"/>
    </location>
</feature>
<feature type="domain" description="Glutamine amidotransferase type-2" evidence="11">
    <location>
        <begin position="13"/>
        <end position="228"/>
    </location>
</feature>
<comment type="catalytic activity">
    <reaction evidence="1 10">
        <text>D-fructose 6-phosphate + L-glutamine = D-glucosamine 6-phosphate + L-glutamate</text>
        <dbReference type="Rhea" id="RHEA:13237"/>
        <dbReference type="ChEBI" id="CHEBI:29985"/>
        <dbReference type="ChEBI" id="CHEBI:58359"/>
        <dbReference type="ChEBI" id="CHEBI:58725"/>
        <dbReference type="ChEBI" id="CHEBI:61527"/>
        <dbReference type="EC" id="2.6.1.16"/>
    </reaction>
</comment>
<dbReference type="Gene3D" id="3.40.50.10490">
    <property type="entry name" value="Glucose-6-phosphate isomerase like protein, domain 1"/>
    <property type="match status" value="2"/>
</dbReference>
<dbReference type="AlphaFoldDB" id="A0A1H3EJN3"/>
<dbReference type="InterPro" id="IPR029055">
    <property type="entry name" value="Ntn_hydrolases_N"/>
</dbReference>
<keyword evidence="9" id="KW-0315">Glutamine amidotransferase</keyword>
<dbReference type="FunFam" id="3.40.50.10490:FF:000001">
    <property type="entry name" value="Glutamine--fructose-6-phosphate aminotransferase [isomerizing]"/>
    <property type="match status" value="1"/>
</dbReference>
<protein>
    <recommendedName>
        <fullName evidence="4 10">Glutamine--fructose-6-phosphate aminotransferase [isomerizing]</fullName>
        <ecNumber evidence="3 10">2.6.1.16</ecNumber>
    </recommendedName>
    <alternativeName>
        <fullName evidence="10">D-fructose-6-phosphate amidotransferase</fullName>
    </alternativeName>
    <alternativeName>
        <fullName evidence="10">GFAT</fullName>
    </alternativeName>
    <alternativeName>
        <fullName evidence="10">Glucosamine-6-phosphate synthase</fullName>
    </alternativeName>
    <alternativeName>
        <fullName evidence="10">Hexosephosphate aminotransferase</fullName>
    </alternativeName>
    <alternativeName>
        <fullName evidence="10">L-glutamine--D-fructose-6-phosphate amidotransferase</fullName>
    </alternativeName>
</protein>
<evidence type="ECO:0000259" key="12">
    <source>
        <dbReference type="PROSITE" id="PS51464"/>
    </source>
</evidence>
<dbReference type="CDD" id="cd05009">
    <property type="entry name" value="SIS_GlmS_GlmD_2"/>
    <property type="match status" value="1"/>
</dbReference>
<dbReference type="InterPro" id="IPR001347">
    <property type="entry name" value="SIS_dom"/>
</dbReference>
<dbReference type="Pfam" id="PF01380">
    <property type="entry name" value="SIS"/>
    <property type="match status" value="2"/>
</dbReference>
<dbReference type="InterPro" id="IPR005855">
    <property type="entry name" value="GFAT"/>
</dbReference>
<dbReference type="FunFam" id="3.40.50.10490:FF:000002">
    <property type="entry name" value="Glutamine--fructose-6-phosphate aminotransferase [isomerizing]"/>
    <property type="match status" value="1"/>
</dbReference>
<dbReference type="CDD" id="cd00714">
    <property type="entry name" value="GFAT"/>
    <property type="match status" value="1"/>
</dbReference>
<dbReference type="SUPFAM" id="SSF53697">
    <property type="entry name" value="SIS domain"/>
    <property type="match status" value="1"/>
</dbReference>
<evidence type="ECO:0000256" key="8">
    <source>
        <dbReference type="ARBA" id="ARBA00022737"/>
    </source>
</evidence>
<keyword evidence="6 10" id="KW-0032">Aminotransferase</keyword>
<dbReference type="InterPro" id="IPR035466">
    <property type="entry name" value="GlmS/AgaS_SIS"/>
</dbReference>
<feature type="active site" description="For Fru-6P isomerization activity" evidence="10">
    <location>
        <position position="614"/>
    </location>
</feature>
<evidence type="ECO:0000256" key="5">
    <source>
        <dbReference type="ARBA" id="ARBA00022490"/>
    </source>
</evidence>
<gene>
    <name evidence="10" type="primary">glmS</name>
    <name evidence="13" type="ORF">SAMN03080603_00622</name>
</gene>
<dbReference type="Proteomes" id="UP000199266">
    <property type="component" value="Unassembled WGS sequence"/>
</dbReference>
<dbReference type="PROSITE" id="PS51464">
    <property type="entry name" value="SIS"/>
    <property type="match status" value="2"/>
</dbReference>
<dbReference type="NCBIfam" id="TIGR01135">
    <property type="entry name" value="glmS"/>
    <property type="match status" value="1"/>
</dbReference>
<dbReference type="Pfam" id="PF13522">
    <property type="entry name" value="GATase_6"/>
    <property type="match status" value="1"/>
</dbReference>
<dbReference type="GO" id="GO:0005829">
    <property type="term" value="C:cytosol"/>
    <property type="evidence" value="ECO:0007669"/>
    <property type="project" value="TreeGrafter"/>
</dbReference>
<comment type="subunit">
    <text evidence="10">Homodimer.</text>
</comment>
<feature type="domain" description="SIS" evidence="12">
    <location>
        <begin position="295"/>
        <end position="435"/>
    </location>
</feature>
<evidence type="ECO:0000313" key="13">
    <source>
        <dbReference type="EMBL" id="SDX78993.1"/>
    </source>
</evidence>